<reference evidence="1" key="1">
    <citation type="submission" date="2014-11" db="EMBL/GenBank/DDBJ databases">
        <authorList>
            <person name="Amaro Gonzalez C."/>
        </authorList>
    </citation>
    <scope>NUCLEOTIDE SEQUENCE</scope>
</reference>
<evidence type="ECO:0000313" key="1">
    <source>
        <dbReference type="EMBL" id="JAH19616.1"/>
    </source>
</evidence>
<accession>A0A0E9QRM4</accession>
<reference evidence="1" key="2">
    <citation type="journal article" date="2015" name="Fish Shellfish Immunol.">
        <title>Early steps in the European eel (Anguilla anguilla)-Vibrio vulnificus interaction in the gills: Role of the RtxA13 toxin.</title>
        <authorList>
            <person name="Callol A."/>
            <person name="Pajuelo D."/>
            <person name="Ebbesson L."/>
            <person name="Teles M."/>
            <person name="MacKenzie S."/>
            <person name="Amaro C."/>
        </authorList>
    </citation>
    <scope>NUCLEOTIDE SEQUENCE</scope>
</reference>
<dbReference type="EMBL" id="GBXM01088961">
    <property type="protein sequence ID" value="JAH19616.1"/>
    <property type="molecule type" value="Transcribed_RNA"/>
</dbReference>
<dbReference type="AlphaFoldDB" id="A0A0E9QRM4"/>
<name>A0A0E9QRM4_ANGAN</name>
<sequence>MKRKQMVMKMVHTTFICQTLSKTSILHPKTSCNSTNILH</sequence>
<proteinExistence type="predicted"/>
<protein>
    <submittedName>
        <fullName evidence="1">Uncharacterized protein</fullName>
    </submittedName>
</protein>
<organism evidence="1">
    <name type="scientific">Anguilla anguilla</name>
    <name type="common">European freshwater eel</name>
    <name type="synonym">Muraena anguilla</name>
    <dbReference type="NCBI Taxonomy" id="7936"/>
    <lineage>
        <taxon>Eukaryota</taxon>
        <taxon>Metazoa</taxon>
        <taxon>Chordata</taxon>
        <taxon>Craniata</taxon>
        <taxon>Vertebrata</taxon>
        <taxon>Euteleostomi</taxon>
        <taxon>Actinopterygii</taxon>
        <taxon>Neopterygii</taxon>
        <taxon>Teleostei</taxon>
        <taxon>Anguilliformes</taxon>
        <taxon>Anguillidae</taxon>
        <taxon>Anguilla</taxon>
    </lineage>
</organism>